<dbReference type="STRING" id="930990.A0A067M458"/>
<dbReference type="PANTHER" id="PTHR24148">
    <property type="entry name" value="ANKYRIN REPEAT DOMAIN-CONTAINING PROTEIN 39 HOMOLOG-RELATED"/>
    <property type="match status" value="1"/>
</dbReference>
<dbReference type="OrthoDB" id="5303367at2759"/>
<dbReference type="InterPro" id="IPR010730">
    <property type="entry name" value="HET"/>
</dbReference>
<dbReference type="EMBL" id="KL198066">
    <property type="protein sequence ID" value="KDQ10578.1"/>
    <property type="molecule type" value="Genomic_DNA"/>
</dbReference>
<dbReference type="PANTHER" id="PTHR24148:SF64">
    <property type="entry name" value="HETEROKARYON INCOMPATIBILITY DOMAIN-CONTAINING PROTEIN"/>
    <property type="match status" value="1"/>
</dbReference>
<dbReference type="Pfam" id="PF06985">
    <property type="entry name" value="HET"/>
    <property type="match status" value="1"/>
</dbReference>
<dbReference type="InParanoid" id="A0A067M458"/>
<proteinExistence type="predicted"/>
<dbReference type="Proteomes" id="UP000027195">
    <property type="component" value="Unassembled WGS sequence"/>
</dbReference>
<gene>
    <name evidence="3" type="ORF">BOTBODRAFT_57969</name>
</gene>
<evidence type="ECO:0000259" key="2">
    <source>
        <dbReference type="Pfam" id="PF06985"/>
    </source>
</evidence>
<dbReference type="HOGENOM" id="CLU_020536_0_0_1"/>
<accession>A0A067M458</accession>
<evidence type="ECO:0000256" key="1">
    <source>
        <dbReference type="SAM" id="MobiDB-lite"/>
    </source>
</evidence>
<evidence type="ECO:0000313" key="4">
    <source>
        <dbReference type="Proteomes" id="UP000027195"/>
    </source>
</evidence>
<protein>
    <recommendedName>
        <fullName evidence="2">Heterokaryon incompatibility domain-containing protein</fullName>
    </recommendedName>
</protein>
<sequence length="599" mass="67199">MLSTLASYARSALNGLCALMEAIYKSMLAPGTDDHPHSQHSHEPANVDTESANPRSILNIPLEQLDGITISLDDCATPCRFRLLDCAAFIDLHKLTIFEFPCFALSELSYAAISYPWRDLQLPEGTIPAEGCFSVRGAEHADRISIDVLRTACLAARHYGRSLLWLDRLCLLQTSKDDKNWQIQRMFQIYRHCDPCLVLPGGLVRLALLSEPTAWIDRAWTLQEAAANLTRDTIKCVFSFTQSSFPEFVRELPNPWYTPEFITYLCRDGRFPHTVVEPGRSATCNLLELFSAIEFGMSYFEAHEPVLSEQPDSFPIRIISAPASSLLSRSLVANNAINYQFFWMSAFTRTSSRPVDMVLSIMGPLAVNLPVAEFHENDRLRATIKLIQALMERGQEADWLFIAPELPPSPELSTLPAFPETSESGRAVIKTPAGLVPAFGAVALKEPWRTDRAPTGVMSDSGYFTFRARAAKAVGRAKDATFSKSNVYFECTTVDTEDIEAWAIVIAHRREFNRDPETGQITGYDPDKPFPVITELTLMLVESHVFEDAVYHHRVGMEREIDEGKTLEWDWTEREFSVGGPGRGDRIRFAISPKGPVYM</sequence>
<name>A0A067M458_BOTB1</name>
<reference evidence="4" key="1">
    <citation type="journal article" date="2014" name="Proc. Natl. Acad. Sci. U.S.A.">
        <title>Extensive sampling of basidiomycete genomes demonstrates inadequacy of the white-rot/brown-rot paradigm for wood decay fungi.</title>
        <authorList>
            <person name="Riley R."/>
            <person name="Salamov A.A."/>
            <person name="Brown D.W."/>
            <person name="Nagy L.G."/>
            <person name="Floudas D."/>
            <person name="Held B.W."/>
            <person name="Levasseur A."/>
            <person name="Lombard V."/>
            <person name="Morin E."/>
            <person name="Otillar R."/>
            <person name="Lindquist E.A."/>
            <person name="Sun H."/>
            <person name="LaButti K.M."/>
            <person name="Schmutz J."/>
            <person name="Jabbour D."/>
            <person name="Luo H."/>
            <person name="Baker S.E."/>
            <person name="Pisabarro A.G."/>
            <person name="Walton J.D."/>
            <person name="Blanchette R.A."/>
            <person name="Henrissat B."/>
            <person name="Martin F."/>
            <person name="Cullen D."/>
            <person name="Hibbett D.S."/>
            <person name="Grigoriev I.V."/>
        </authorList>
    </citation>
    <scope>NUCLEOTIDE SEQUENCE [LARGE SCALE GENOMIC DNA]</scope>
    <source>
        <strain evidence="4">FD-172 SS1</strain>
    </source>
</reference>
<dbReference type="AlphaFoldDB" id="A0A067M458"/>
<dbReference type="InterPro" id="IPR052895">
    <property type="entry name" value="HetReg/Transcr_Mod"/>
</dbReference>
<evidence type="ECO:0000313" key="3">
    <source>
        <dbReference type="EMBL" id="KDQ10578.1"/>
    </source>
</evidence>
<organism evidence="3 4">
    <name type="scientific">Botryobasidium botryosum (strain FD-172 SS1)</name>
    <dbReference type="NCBI Taxonomy" id="930990"/>
    <lineage>
        <taxon>Eukaryota</taxon>
        <taxon>Fungi</taxon>
        <taxon>Dikarya</taxon>
        <taxon>Basidiomycota</taxon>
        <taxon>Agaricomycotina</taxon>
        <taxon>Agaricomycetes</taxon>
        <taxon>Cantharellales</taxon>
        <taxon>Botryobasidiaceae</taxon>
        <taxon>Botryobasidium</taxon>
    </lineage>
</organism>
<feature type="region of interest" description="Disordered" evidence="1">
    <location>
        <begin position="32"/>
        <end position="51"/>
    </location>
</feature>
<keyword evidence="4" id="KW-1185">Reference proteome</keyword>
<feature type="compositionally biased region" description="Basic and acidic residues" evidence="1">
    <location>
        <begin position="32"/>
        <end position="45"/>
    </location>
</feature>
<feature type="domain" description="Heterokaryon incompatibility" evidence="2">
    <location>
        <begin position="110"/>
        <end position="199"/>
    </location>
</feature>